<dbReference type="PANTHER" id="PTHR22573">
    <property type="entry name" value="PHOSPHOHEXOMUTASE FAMILY MEMBER"/>
    <property type="match status" value="1"/>
</dbReference>
<evidence type="ECO:0000256" key="5">
    <source>
        <dbReference type="ARBA" id="ARBA00022553"/>
    </source>
</evidence>
<protein>
    <recommendedName>
        <fullName evidence="4">phosphoglucomutase (alpha-D-glucose-1,6-bisphosphate-dependent)</fullName>
        <ecNumber evidence="4">5.4.2.2</ecNumber>
    </recommendedName>
</protein>
<dbReference type="GO" id="GO:0004614">
    <property type="term" value="F:phosphoglucomutase activity"/>
    <property type="evidence" value="ECO:0007669"/>
    <property type="project" value="UniProtKB-EC"/>
</dbReference>
<dbReference type="GO" id="GO:0005975">
    <property type="term" value="P:carbohydrate metabolic process"/>
    <property type="evidence" value="ECO:0007669"/>
    <property type="project" value="InterPro"/>
</dbReference>
<dbReference type="InterPro" id="IPR005846">
    <property type="entry name" value="A-D-PHexomutase_a/b/a-III"/>
</dbReference>
<dbReference type="PRINTS" id="PR00509">
    <property type="entry name" value="PGMPMM"/>
</dbReference>
<dbReference type="InterPro" id="IPR036900">
    <property type="entry name" value="A-D-PHexomutase_C_sf"/>
</dbReference>
<dbReference type="SUPFAM" id="SSF55957">
    <property type="entry name" value="Phosphoglucomutase, C-terminal domain"/>
    <property type="match status" value="1"/>
</dbReference>
<reference evidence="12 13" key="1">
    <citation type="journal article" date="2015" name="Phytopathology">
        <title>Genomes of Candidatus Liberibacter solanacearum haplotype A from New Zealand and the USA suggest significant genome plasticity in the species.</title>
        <authorList>
            <person name="Thompson S.M."/>
            <person name="Johnson C.P."/>
            <person name="Lu A.Y."/>
            <person name="Frampton R.A."/>
            <person name="Sullivan K.L."/>
            <person name="Fiers M.W."/>
            <person name="Crowhurst R.N."/>
            <person name="Pitman A.R."/>
            <person name="Scott I."/>
            <person name="Gudmestad N.C."/>
            <person name="Smith G.R."/>
        </authorList>
    </citation>
    <scope>NUCLEOTIDE SEQUENCE [LARGE SCALE GENOMIC DNA]</scope>
    <source>
        <strain evidence="12 13">LsoNZ1</strain>
    </source>
</reference>
<evidence type="ECO:0000256" key="8">
    <source>
        <dbReference type="ARBA" id="ARBA00023235"/>
    </source>
</evidence>
<dbReference type="Pfam" id="PF02880">
    <property type="entry name" value="PGM_PMM_III"/>
    <property type="match status" value="1"/>
</dbReference>
<evidence type="ECO:0000256" key="3">
    <source>
        <dbReference type="ARBA" id="ARBA00010231"/>
    </source>
</evidence>
<accession>A0A0F4VME3</accession>
<comment type="caution">
    <text evidence="12">The sequence shown here is derived from an EMBL/GenBank/DDBJ whole genome shotgun (WGS) entry which is preliminary data.</text>
</comment>
<keyword evidence="13" id="KW-1185">Reference proteome</keyword>
<dbReference type="EC" id="5.4.2.2" evidence="4"/>
<keyword evidence="7" id="KW-0460">Magnesium</keyword>
<evidence type="ECO:0000256" key="1">
    <source>
        <dbReference type="ARBA" id="ARBA00000443"/>
    </source>
</evidence>
<dbReference type="PATRIC" id="fig|556287.9.peg.249"/>
<evidence type="ECO:0000256" key="7">
    <source>
        <dbReference type="ARBA" id="ARBA00022842"/>
    </source>
</evidence>
<dbReference type="Proteomes" id="UP000033731">
    <property type="component" value="Unassembled WGS sequence"/>
</dbReference>
<proteinExistence type="inferred from homology"/>
<evidence type="ECO:0000256" key="6">
    <source>
        <dbReference type="ARBA" id="ARBA00022723"/>
    </source>
</evidence>
<feature type="domain" description="Alpha-D-phosphohexomutase alpha/beta/alpha" evidence="10">
    <location>
        <begin position="185"/>
        <end position="288"/>
    </location>
</feature>
<evidence type="ECO:0000259" key="9">
    <source>
        <dbReference type="Pfam" id="PF02878"/>
    </source>
</evidence>
<evidence type="ECO:0000259" key="11">
    <source>
        <dbReference type="Pfam" id="PF02880"/>
    </source>
</evidence>
<dbReference type="PANTHER" id="PTHR22573:SF2">
    <property type="entry name" value="PHOSPHOGLUCOMUTASE"/>
    <property type="match status" value="1"/>
</dbReference>
<keyword evidence="5" id="KW-0597">Phosphoprotein</keyword>
<dbReference type="Gene3D" id="3.40.120.10">
    <property type="entry name" value="Alpha-D-Glucose-1,6-Bisphosphate, subunit A, domain 3"/>
    <property type="match status" value="3"/>
</dbReference>
<keyword evidence="8 12" id="KW-0413">Isomerase</keyword>
<dbReference type="InterPro" id="IPR005841">
    <property type="entry name" value="Alpha-D-phosphohexomutase_SF"/>
</dbReference>
<comment type="cofactor">
    <cofactor evidence="2">
        <name>Mg(2+)</name>
        <dbReference type="ChEBI" id="CHEBI:18420"/>
    </cofactor>
</comment>
<dbReference type="Pfam" id="PF24947">
    <property type="entry name" value="PGM1_C_vert_fung"/>
    <property type="match status" value="1"/>
</dbReference>
<comment type="similarity">
    <text evidence="3">Belongs to the phosphohexose mutase family.</text>
</comment>
<dbReference type="InterPro" id="IPR005844">
    <property type="entry name" value="A-D-PHexomutase_a/b/a-I"/>
</dbReference>
<dbReference type="GO" id="GO:0005829">
    <property type="term" value="C:cytosol"/>
    <property type="evidence" value="ECO:0007669"/>
    <property type="project" value="TreeGrafter"/>
</dbReference>
<name>A0A0F4VME3_9HYPH</name>
<sequence>MTQSMYATISTTPYLDQKPGTSGLRKKVVVFQQNYYVENFIQSIFNATNHTDKPLIIGGDGRFYNRIVIQKIIRIAAANGFSRIIIGKGGILSTPAVSHIIRKYKASGGIILSASHNSAGATQDFGIKYNTSNGGPASEQITEAIFEESKKITSYKIVESTDIDIDHISTKELANMTISIINPLDDYIELMEKIFDFDAIRKLLSFGFRIDIDCMNAVTGPYAKEILEEKLGAPSGSIRNFVPLEDFGGRHPDPNLIHAKDLYDRMMQDDSADFGAACDGDGDRSMILGKGIFVNPSDSLAIIVANAGLIPGYAAGLVGVARSMPTSTALDRVAEKLELKLFETPTGWKFFSNLLENGAITICGEESFGTGSDHSREKDGLWSILFWLNILAVRGESLLDIVHKHWATYGRNYYSRHDYPNIPTKNAQELIENIRLRLKNLAGKSFVGKKIEKADDFVYTDPFNGNISDKQGIRIIFEDHSRIIYRISGTDTDNSTLRIYIDSYQPNSSQYLEETQKNLSNLIEASQQISCLRHYIGERIPMIAL</sequence>
<dbReference type="Pfam" id="PF02879">
    <property type="entry name" value="PGM_PMM_II"/>
    <property type="match status" value="1"/>
</dbReference>
<evidence type="ECO:0000313" key="12">
    <source>
        <dbReference type="EMBL" id="KJZ82626.1"/>
    </source>
</evidence>
<keyword evidence="6" id="KW-0479">Metal-binding</keyword>
<evidence type="ECO:0000256" key="4">
    <source>
        <dbReference type="ARBA" id="ARBA00012728"/>
    </source>
</evidence>
<evidence type="ECO:0000256" key="2">
    <source>
        <dbReference type="ARBA" id="ARBA00001946"/>
    </source>
</evidence>
<feature type="domain" description="Alpha-D-phosphohexomutase alpha/beta/alpha" evidence="11">
    <location>
        <begin position="297"/>
        <end position="409"/>
    </location>
</feature>
<dbReference type="InterPro" id="IPR045244">
    <property type="entry name" value="PGM"/>
</dbReference>
<dbReference type="NCBIfam" id="NF005737">
    <property type="entry name" value="PRK07564.1-1"/>
    <property type="match status" value="1"/>
</dbReference>
<dbReference type="InterPro" id="IPR016055">
    <property type="entry name" value="A-D-PHexomutase_a/b/a-I/II/III"/>
</dbReference>
<comment type="catalytic activity">
    <reaction evidence="1">
        <text>alpha-D-glucose 1-phosphate = alpha-D-glucose 6-phosphate</text>
        <dbReference type="Rhea" id="RHEA:23536"/>
        <dbReference type="ChEBI" id="CHEBI:58225"/>
        <dbReference type="ChEBI" id="CHEBI:58601"/>
        <dbReference type="EC" id="5.4.2.2"/>
    </reaction>
</comment>
<feature type="domain" description="Alpha-D-phosphohexomutase alpha/beta/alpha" evidence="9">
    <location>
        <begin position="17"/>
        <end position="155"/>
    </location>
</feature>
<dbReference type="AlphaFoldDB" id="A0A0F4VME3"/>
<evidence type="ECO:0000313" key="13">
    <source>
        <dbReference type="Proteomes" id="UP000033731"/>
    </source>
</evidence>
<organism evidence="12 13">
    <name type="scientific">Candidatus Liberibacter solanacearum</name>
    <dbReference type="NCBI Taxonomy" id="556287"/>
    <lineage>
        <taxon>Bacteria</taxon>
        <taxon>Pseudomonadati</taxon>
        <taxon>Pseudomonadota</taxon>
        <taxon>Alphaproteobacteria</taxon>
        <taxon>Hyphomicrobiales</taxon>
        <taxon>Rhizobiaceae</taxon>
        <taxon>Liberibacter</taxon>
    </lineage>
</organism>
<dbReference type="GO" id="GO:0046872">
    <property type="term" value="F:metal ion binding"/>
    <property type="evidence" value="ECO:0007669"/>
    <property type="project" value="UniProtKB-KW"/>
</dbReference>
<dbReference type="FunFam" id="3.40.120.10:FF:000004">
    <property type="entry name" value="Phosphoglucomutase 5"/>
    <property type="match status" value="1"/>
</dbReference>
<dbReference type="Gene3D" id="3.30.310.50">
    <property type="entry name" value="Alpha-D-phosphohexomutase, C-terminal domain"/>
    <property type="match status" value="1"/>
</dbReference>
<dbReference type="Pfam" id="PF02878">
    <property type="entry name" value="PGM_PMM_I"/>
    <property type="match status" value="1"/>
</dbReference>
<evidence type="ECO:0000259" key="10">
    <source>
        <dbReference type="Pfam" id="PF02879"/>
    </source>
</evidence>
<dbReference type="SUPFAM" id="SSF53738">
    <property type="entry name" value="Phosphoglucomutase, first 3 domains"/>
    <property type="match status" value="3"/>
</dbReference>
<dbReference type="FunFam" id="3.30.310.50:FF:000002">
    <property type="entry name" value="Phosphoglucomutase 5"/>
    <property type="match status" value="1"/>
</dbReference>
<dbReference type="EMBL" id="JMTK01000001">
    <property type="protein sequence ID" value="KJZ82626.1"/>
    <property type="molecule type" value="Genomic_DNA"/>
</dbReference>
<gene>
    <name evidence="12" type="ORF">DJ66_0235</name>
</gene>
<dbReference type="FunFam" id="3.40.120.10:FF:000005">
    <property type="entry name" value="Phosphoglucomutase 5"/>
    <property type="match status" value="1"/>
</dbReference>
<dbReference type="InterPro" id="IPR005845">
    <property type="entry name" value="A-D-PHexomutase_a/b/a-II"/>
</dbReference>